<dbReference type="Proteomes" id="UP000011566">
    <property type="component" value="Unassembled WGS sequence"/>
</dbReference>
<dbReference type="PANTHER" id="PTHR42813">
    <property type="entry name" value="ZINC-TYPE ALCOHOL DEHYDROGENASE-LIKE"/>
    <property type="match status" value="1"/>
</dbReference>
<dbReference type="Gene3D" id="3.40.50.720">
    <property type="entry name" value="NAD(P)-binding Rossmann-like Domain"/>
    <property type="match status" value="1"/>
</dbReference>
<proteinExistence type="predicted"/>
<dbReference type="GO" id="GO:0046872">
    <property type="term" value="F:metal ion binding"/>
    <property type="evidence" value="ECO:0007669"/>
    <property type="project" value="UniProtKB-KW"/>
</dbReference>
<dbReference type="Pfam" id="PF00107">
    <property type="entry name" value="ADH_zinc_N"/>
    <property type="match status" value="1"/>
</dbReference>
<dbReference type="PANTHER" id="PTHR42813:SF2">
    <property type="entry name" value="DEHYDROGENASE, ZINC-CONTAINING, PUTATIVE (AFU_ORTHOLOGUE AFUA_2G02810)-RELATED"/>
    <property type="match status" value="1"/>
</dbReference>
<feature type="domain" description="Alcohol dehydrogenase-like C-terminal" evidence="4">
    <location>
        <begin position="3"/>
        <end position="103"/>
    </location>
</feature>
<evidence type="ECO:0000256" key="2">
    <source>
        <dbReference type="ARBA" id="ARBA00022723"/>
    </source>
</evidence>
<protein>
    <submittedName>
        <fullName evidence="5">Alcohol dehydrogenase</fullName>
    </submittedName>
</protein>
<dbReference type="InterPro" id="IPR036291">
    <property type="entry name" value="NAD(P)-bd_dom_sf"/>
</dbReference>
<dbReference type="eggNOG" id="arCOG01459">
    <property type="taxonomic scope" value="Archaea"/>
</dbReference>
<dbReference type="InterPro" id="IPR013149">
    <property type="entry name" value="ADH-like_C"/>
</dbReference>
<comment type="cofactor">
    <cofactor evidence="1">
        <name>Zn(2+)</name>
        <dbReference type="ChEBI" id="CHEBI:29105"/>
    </cofactor>
</comment>
<keyword evidence="3" id="KW-0862">Zinc</keyword>
<comment type="caution">
    <text evidence="5">The sequence shown here is derived from an EMBL/GenBank/DDBJ whole genome shotgun (WGS) entry which is preliminary data.</text>
</comment>
<name>M0LVV5_9EURY</name>
<sequence>MGHHEDRLEIAESFGATEIISARGEQAITEARDQTYGGADHVLECVGTESSMETAAAVARPGGSVGYVGVPMGVKDTEFLRTMFSKNISLAGGIAPARSYIDDLMNDILQGTLDPSPVFTKTVELDDIPEGYRAMDERNAVKVMVKVDRSG</sequence>
<reference evidence="5 6" key="1">
    <citation type="journal article" date="2014" name="PLoS Genet.">
        <title>Phylogenetically driven sequencing of extremely halophilic archaea reveals strategies for static and dynamic osmo-response.</title>
        <authorList>
            <person name="Becker E.A."/>
            <person name="Seitzer P.M."/>
            <person name="Tritt A."/>
            <person name="Larsen D."/>
            <person name="Krusor M."/>
            <person name="Yao A.I."/>
            <person name="Wu D."/>
            <person name="Madern D."/>
            <person name="Eisen J.A."/>
            <person name="Darling A.E."/>
            <person name="Facciotti M.T."/>
        </authorList>
    </citation>
    <scope>NUCLEOTIDE SEQUENCE [LARGE SCALE GENOMIC DNA]</scope>
    <source>
        <strain evidence="5 6">100A6</strain>
    </source>
</reference>
<evidence type="ECO:0000313" key="5">
    <source>
        <dbReference type="EMBL" id="EMA37581.1"/>
    </source>
</evidence>
<dbReference type="SUPFAM" id="SSF51735">
    <property type="entry name" value="NAD(P)-binding Rossmann-fold domains"/>
    <property type="match status" value="1"/>
</dbReference>
<evidence type="ECO:0000256" key="1">
    <source>
        <dbReference type="ARBA" id="ARBA00001947"/>
    </source>
</evidence>
<dbReference type="AlphaFoldDB" id="M0LVV5"/>
<evidence type="ECO:0000259" key="4">
    <source>
        <dbReference type="Pfam" id="PF00107"/>
    </source>
</evidence>
<dbReference type="Gene3D" id="3.90.180.10">
    <property type="entry name" value="Medium-chain alcohol dehydrogenases, catalytic domain"/>
    <property type="match status" value="1"/>
</dbReference>
<keyword evidence="2" id="KW-0479">Metal-binding</keyword>
<gene>
    <name evidence="5" type="ORF">C447_12707</name>
</gene>
<dbReference type="PATRIC" id="fig|1132509.6.peg.2922"/>
<keyword evidence="6" id="KW-1185">Reference proteome</keyword>
<evidence type="ECO:0000313" key="6">
    <source>
        <dbReference type="Proteomes" id="UP000011566"/>
    </source>
</evidence>
<evidence type="ECO:0000256" key="3">
    <source>
        <dbReference type="ARBA" id="ARBA00022833"/>
    </source>
</evidence>
<organism evidence="5 6">
    <name type="scientific">Halococcus hamelinensis 100A6</name>
    <dbReference type="NCBI Taxonomy" id="1132509"/>
    <lineage>
        <taxon>Archaea</taxon>
        <taxon>Methanobacteriati</taxon>
        <taxon>Methanobacteriota</taxon>
        <taxon>Stenosarchaea group</taxon>
        <taxon>Halobacteria</taxon>
        <taxon>Halobacteriales</taxon>
        <taxon>Halococcaceae</taxon>
        <taxon>Halococcus</taxon>
    </lineage>
</organism>
<accession>M0LVV5</accession>
<dbReference type="EMBL" id="AOMB01000034">
    <property type="protein sequence ID" value="EMA37581.1"/>
    <property type="molecule type" value="Genomic_DNA"/>
</dbReference>